<dbReference type="Proteomes" id="UP000463975">
    <property type="component" value="Chromosome"/>
</dbReference>
<proteinExistence type="predicted"/>
<accession>A0A6P1NIM9</accession>
<protein>
    <submittedName>
        <fullName evidence="2">MCE family protein</fullName>
    </submittedName>
</protein>
<evidence type="ECO:0000313" key="2">
    <source>
        <dbReference type="EMBL" id="QHI96390.1"/>
    </source>
</evidence>
<organism evidence="2 3">
    <name type="scientific">Aristophania vespae</name>
    <dbReference type="NCBI Taxonomy" id="2697033"/>
    <lineage>
        <taxon>Bacteria</taxon>
        <taxon>Pseudomonadati</taxon>
        <taxon>Pseudomonadota</taxon>
        <taxon>Alphaproteobacteria</taxon>
        <taxon>Acetobacterales</taxon>
        <taxon>Acetobacteraceae</taxon>
        <taxon>Aristophania</taxon>
    </lineage>
</organism>
<dbReference type="EMBL" id="CP047652">
    <property type="protein sequence ID" value="QHI96390.1"/>
    <property type="molecule type" value="Genomic_DNA"/>
</dbReference>
<dbReference type="Pfam" id="PF02470">
    <property type="entry name" value="MlaD"/>
    <property type="match status" value="1"/>
</dbReference>
<name>A0A6P1NIM9_9PROT</name>
<dbReference type="PANTHER" id="PTHR33371:SF4">
    <property type="entry name" value="INTERMEMBRANE PHOSPHOLIPID TRANSPORT SYSTEM BINDING PROTEIN MLAD"/>
    <property type="match status" value="1"/>
</dbReference>
<feature type="domain" description="Mce/MlaD" evidence="1">
    <location>
        <begin position="30"/>
        <end position="102"/>
    </location>
</feature>
<dbReference type="KEGG" id="bomb:GT348_04760"/>
<gene>
    <name evidence="2" type="ORF">GT348_04760</name>
</gene>
<keyword evidence="3" id="KW-1185">Reference proteome</keyword>
<dbReference type="InterPro" id="IPR003399">
    <property type="entry name" value="Mce/MlaD"/>
</dbReference>
<dbReference type="InterPro" id="IPR052336">
    <property type="entry name" value="MlaD_Phospholipid_Transporter"/>
</dbReference>
<evidence type="ECO:0000313" key="3">
    <source>
        <dbReference type="Proteomes" id="UP000463975"/>
    </source>
</evidence>
<dbReference type="AlphaFoldDB" id="A0A6P1NIM9"/>
<evidence type="ECO:0000259" key="1">
    <source>
        <dbReference type="Pfam" id="PF02470"/>
    </source>
</evidence>
<reference evidence="2 3" key="1">
    <citation type="submission" date="2020-01" db="EMBL/GenBank/DDBJ databases">
        <title>Genome sequencing of strain KACC 21507.</title>
        <authorList>
            <person name="Heo J."/>
            <person name="Kim S.-J."/>
            <person name="Kim J.-S."/>
            <person name="Hong S.-B."/>
            <person name="Kwon S.-W."/>
        </authorList>
    </citation>
    <scope>NUCLEOTIDE SEQUENCE [LARGE SCALE GENOMIC DNA]</scope>
    <source>
        <strain evidence="2 3">KACC 21507</strain>
    </source>
</reference>
<dbReference type="PANTHER" id="PTHR33371">
    <property type="entry name" value="INTERMEMBRANE PHOSPHOLIPID TRANSPORT SYSTEM BINDING PROTEIN MLAD-RELATED"/>
    <property type="match status" value="1"/>
</dbReference>
<sequence length="140" mass="14333">MASAGVLVLTISFVLYALRLSQGDTNSLTSYKASFISANGLAAGAKVTLGGVVIGRVNSITLNPVLGKVLVAFGVDSQFHLPADTAVTIGSSTLTGENALKLLIGKSHESLAAGSTINDARPLLSLEQQISNYIFNVGGL</sequence>